<gene>
    <name evidence="9" type="ORF">FJT64_012827</name>
</gene>
<dbReference type="InterPro" id="IPR051748">
    <property type="entry name" value="TNF_Ligand_Superfamily"/>
</dbReference>
<dbReference type="PROSITE" id="PS50049">
    <property type="entry name" value="THD_2"/>
    <property type="match status" value="1"/>
</dbReference>
<evidence type="ECO:0000313" key="9">
    <source>
        <dbReference type="EMBL" id="KAF0288798.1"/>
    </source>
</evidence>
<dbReference type="GO" id="GO:0016020">
    <property type="term" value="C:membrane"/>
    <property type="evidence" value="ECO:0007669"/>
    <property type="project" value="InterPro"/>
</dbReference>
<evidence type="ECO:0000256" key="3">
    <source>
        <dbReference type="ARBA" id="ARBA00022514"/>
    </source>
</evidence>
<keyword evidence="4" id="KW-0964">Secreted</keyword>
<reference evidence="9 10" key="1">
    <citation type="submission" date="2019-07" db="EMBL/GenBank/DDBJ databases">
        <title>Draft genome assembly of a fouling barnacle, Amphibalanus amphitrite (Darwin, 1854): The first reference genome for Thecostraca.</title>
        <authorList>
            <person name="Kim W."/>
        </authorList>
    </citation>
    <scope>NUCLEOTIDE SEQUENCE [LARGE SCALE GENOMIC DNA]</scope>
    <source>
        <strain evidence="9">SNU_AA5</strain>
        <tissue evidence="9">Soma without cirri and trophi</tissue>
    </source>
</reference>
<dbReference type="GO" id="GO:0005615">
    <property type="term" value="C:extracellular space"/>
    <property type="evidence" value="ECO:0007669"/>
    <property type="project" value="UniProtKB-KW"/>
</dbReference>
<keyword evidence="6" id="KW-0325">Glycoprotein</keyword>
<keyword evidence="10" id="KW-1185">Reference proteome</keyword>
<proteinExistence type="inferred from homology"/>
<dbReference type="OrthoDB" id="6159739at2759"/>
<keyword evidence="3" id="KW-0202">Cytokine</keyword>
<organism evidence="9 10">
    <name type="scientific">Amphibalanus amphitrite</name>
    <name type="common">Striped barnacle</name>
    <name type="synonym">Balanus amphitrite</name>
    <dbReference type="NCBI Taxonomy" id="1232801"/>
    <lineage>
        <taxon>Eukaryota</taxon>
        <taxon>Metazoa</taxon>
        <taxon>Ecdysozoa</taxon>
        <taxon>Arthropoda</taxon>
        <taxon>Crustacea</taxon>
        <taxon>Multicrustacea</taxon>
        <taxon>Cirripedia</taxon>
        <taxon>Thoracica</taxon>
        <taxon>Thoracicalcarea</taxon>
        <taxon>Balanomorpha</taxon>
        <taxon>Balanoidea</taxon>
        <taxon>Balanidae</taxon>
        <taxon>Amphibalaninae</taxon>
        <taxon>Amphibalanus</taxon>
    </lineage>
</organism>
<evidence type="ECO:0000256" key="2">
    <source>
        <dbReference type="ARBA" id="ARBA00008670"/>
    </source>
</evidence>
<evidence type="ECO:0000256" key="4">
    <source>
        <dbReference type="ARBA" id="ARBA00022525"/>
    </source>
</evidence>
<comment type="subcellular location">
    <subcellularLocation>
        <location evidence="1">Secreted</location>
    </subcellularLocation>
</comment>
<dbReference type="GO" id="GO:0005164">
    <property type="term" value="F:tumor necrosis factor receptor binding"/>
    <property type="evidence" value="ECO:0007669"/>
    <property type="project" value="InterPro"/>
</dbReference>
<dbReference type="SUPFAM" id="SSF49842">
    <property type="entry name" value="TNF-like"/>
    <property type="match status" value="1"/>
</dbReference>
<evidence type="ECO:0000256" key="5">
    <source>
        <dbReference type="ARBA" id="ARBA00023157"/>
    </source>
</evidence>
<feature type="region of interest" description="Disordered" evidence="7">
    <location>
        <begin position="238"/>
        <end position="259"/>
    </location>
</feature>
<dbReference type="InterPro" id="IPR008983">
    <property type="entry name" value="Tumour_necrosis_fac-like_dom"/>
</dbReference>
<sequence>MALGSRGGDVAAEKAASLERVTVEPAAAAAEESAAPARRSCCPLGRVLTLLTLAACCLCLGFVELHRLRQGAELQRQLAQLQMRLDRLESEAPDGPRLDEATDGGGSDESGLSLYGTLQAQREGPPPTDDPQVDDPSIRPHHRSSAAYQVRFGRVNTDAPAASGDDRSPGGAASGPTGRRAVAPGELHRRSRAAPVLEARGSPTAFVPGLHGGAKPHQQQAATGCVAAHYEGHVSQLSRKTSSYGGSEGNGRLRNANPDGMFADWRPADWMEEQRCDESFQLYGGQVTVTTPGLYYLYAQVSEKR</sequence>
<evidence type="ECO:0000313" key="10">
    <source>
        <dbReference type="Proteomes" id="UP000440578"/>
    </source>
</evidence>
<dbReference type="GO" id="GO:0006955">
    <property type="term" value="P:immune response"/>
    <property type="evidence" value="ECO:0007669"/>
    <property type="project" value="InterPro"/>
</dbReference>
<keyword evidence="5" id="KW-1015">Disulfide bond</keyword>
<evidence type="ECO:0000259" key="8">
    <source>
        <dbReference type="PROSITE" id="PS50049"/>
    </source>
</evidence>
<dbReference type="PANTHER" id="PTHR15151:SF24">
    <property type="entry name" value="A PROLIFERATION-INDUCING LIGAND-LIKE PROTEIN-RELATED"/>
    <property type="match status" value="1"/>
</dbReference>
<dbReference type="AlphaFoldDB" id="A0A6A4VEG8"/>
<name>A0A6A4VEG8_AMPAM</name>
<dbReference type="PANTHER" id="PTHR15151">
    <property type="entry name" value="PROTEIN EIGER"/>
    <property type="match status" value="1"/>
</dbReference>
<dbReference type="Proteomes" id="UP000440578">
    <property type="component" value="Unassembled WGS sequence"/>
</dbReference>
<evidence type="ECO:0000256" key="1">
    <source>
        <dbReference type="ARBA" id="ARBA00004613"/>
    </source>
</evidence>
<comment type="similarity">
    <text evidence="2">Belongs to the tumor necrosis factor family.</text>
</comment>
<dbReference type="EMBL" id="VIIS01002078">
    <property type="protein sequence ID" value="KAF0288798.1"/>
    <property type="molecule type" value="Genomic_DNA"/>
</dbReference>
<evidence type="ECO:0000256" key="7">
    <source>
        <dbReference type="SAM" id="MobiDB-lite"/>
    </source>
</evidence>
<feature type="region of interest" description="Disordered" evidence="7">
    <location>
        <begin position="89"/>
        <end position="200"/>
    </location>
</feature>
<dbReference type="InterPro" id="IPR006052">
    <property type="entry name" value="TNF_dom"/>
</dbReference>
<feature type="domain" description="THD" evidence="8">
    <location>
        <begin position="226"/>
        <end position="305"/>
    </location>
</feature>
<evidence type="ECO:0000256" key="6">
    <source>
        <dbReference type="ARBA" id="ARBA00023180"/>
    </source>
</evidence>
<comment type="caution">
    <text evidence="9">The sequence shown here is derived from an EMBL/GenBank/DDBJ whole genome shotgun (WGS) entry which is preliminary data.</text>
</comment>
<protein>
    <recommendedName>
        <fullName evidence="8">THD domain-containing protein</fullName>
    </recommendedName>
</protein>
<dbReference type="GO" id="GO:0005125">
    <property type="term" value="F:cytokine activity"/>
    <property type="evidence" value="ECO:0007669"/>
    <property type="project" value="UniProtKB-KW"/>
</dbReference>
<feature type="compositionally biased region" description="Basic and acidic residues" evidence="7">
    <location>
        <begin position="89"/>
        <end position="100"/>
    </location>
</feature>
<accession>A0A6A4VEG8</accession>
<dbReference type="Gene3D" id="2.60.120.40">
    <property type="match status" value="1"/>
</dbReference>